<dbReference type="GO" id="GO:0006310">
    <property type="term" value="P:DNA recombination"/>
    <property type="evidence" value="ECO:0007669"/>
    <property type="project" value="InterPro"/>
</dbReference>
<dbReference type="InterPro" id="IPR036614">
    <property type="entry name" value="RusA-like_sf"/>
</dbReference>
<evidence type="ECO:0000313" key="2">
    <source>
        <dbReference type="Proteomes" id="UP000070427"/>
    </source>
</evidence>
<dbReference type="EMBL" id="LOED01000013">
    <property type="protein sequence ID" value="KXG77279.1"/>
    <property type="molecule type" value="Genomic_DNA"/>
</dbReference>
<comment type="caution">
    <text evidence="1">The sequence shown here is derived from an EMBL/GenBank/DDBJ whole genome shotgun (WGS) entry which is preliminary data.</text>
</comment>
<proteinExistence type="predicted"/>
<reference evidence="1 2" key="1">
    <citation type="submission" date="2015-12" db="EMBL/GenBank/DDBJ databases">
        <title>Draft genome sequnece of Fervidicola ferrireducens strain Y170.</title>
        <authorList>
            <person name="Patel B.K."/>
        </authorList>
    </citation>
    <scope>NUCLEOTIDE SEQUENCE [LARGE SCALE GENOMIC DNA]</scope>
    <source>
        <strain evidence="1 2">Y170</strain>
    </source>
</reference>
<dbReference type="STRING" id="520764.AN618_13080"/>
<keyword evidence="2" id="KW-1185">Reference proteome</keyword>
<dbReference type="InParanoid" id="A0A140L9Q4"/>
<evidence type="ECO:0000313" key="1">
    <source>
        <dbReference type="EMBL" id="KXG77279.1"/>
    </source>
</evidence>
<accession>A0A140L9Q4</accession>
<dbReference type="SUPFAM" id="SSF103084">
    <property type="entry name" value="Holliday junction resolvase RusA"/>
    <property type="match status" value="1"/>
</dbReference>
<name>A0A140L9Q4_9FIRM</name>
<gene>
    <name evidence="1" type="ORF">AN618_13080</name>
</gene>
<dbReference type="Gene3D" id="3.30.1330.70">
    <property type="entry name" value="Holliday junction resolvase RusA"/>
    <property type="match status" value="1"/>
</dbReference>
<organism evidence="1 2">
    <name type="scientific">Fervidicola ferrireducens</name>
    <dbReference type="NCBI Taxonomy" id="520764"/>
    <lineage>
        <taxon>Bacteria</taxon>
        <taxon>Bacillati</taxon>
        <taxon>Bacillota</taxon>
        <taxon>Clostridia</taxon>
        <taxon>Thermosediminibacterales</taxon>
        <taxon>Thermosediminibacteraceae</taxon>
        <taxon>Fervidicola</taxon>
    </lineage>
</organism>
<dbReference type="GO" id="GO:0000287">
    <property type="term" value="F:magnesium ion binding"/>
    <property type="evidence" value="ECO:0007669"/>
    <property type="project" value="InterPro"/>
</dbReference>
<evidence type="ECO:0008006" key="3">
    <source>
        <dbReference type="Google" id="ProtNLM"/>
    </source>
</evidence>
<dbReference type="Proteomes" id="UP000070427">
    <property type="component" value="Unassembled WGS sequence"/>
</dbReference>
<dbReference type="GO" id="GO:0006281">
    <property type="term" value="P:DNA repair"/>
    <property type="evidence" value="ECO:0007669"/>
    <property type="project" value="InterPro"/>
</dbReference>
<sequence length="119" mass="13821">MEYHFVIPGRPVPAPRMTNKSKFVRPEALRYLEYKEKIGWFAQKSGVTKIDTDIEVECRFFINGGREPDIDKLVKAILDGLNGIAWSDDSKVRRIIAEKLGSKTEYAEVMIREYQLQNR</sequence>
<dbReference type="InterPro" id="IPR008822">
    <property type="entry name" value="Endonuclease_RusA-like"/>
</dbReference>
<dbReference type="Pfam" id="PF05866">
    <property type="entry name" value="RusA"/>
    <property type="match status" value="1"/>
</dbReference>
<protein>
    <recommendedName>
        <fullName evidence="3">Holliday junction resolvase</fullName>
    </recommendedName>
</protein>
<dbReference type="AlphaFoldDB" id="A0A140L9Q4"/>